<dbReference type="GO" id="GO:0030674">
    <property type="term" value="F:protein-macromolecule adaptor activity"/>
    <property type="evidence" value="ECO:0007669"/>
    <property type="project" value="TreeGrafter"/>
</dbReference>
<comment type="caution">
    <text evidence="3">The sequence shown here is derived from an EMBL/GenBank/DDBJ whole genome shotgun (WGS) entry which is preliminary data.</text>
</comment>
<feature type="compositionally biased region" description="Polar residues" evidence="1">
    <location>
        <begin position="236"/>
        <end position="252"/>
    </location>
</feature>
<dbReference type="AlphaFoldDB" id="A0A4C2E6X9"/>
<dbReference type="SMART" id="SM01017">
    <property type="entry name" value="Arrestin_C"/>
    <property type="match status" value="1"/>
</dbReference>
<evidence type="ECO:0000313" key="4">
    <source>
        <dbReference type="Proteomes" id="UP000301737"/>
    </source>
</evidence>
<dbReference type="GO" id="GO:0005829">
    <property type="term" value="C:cytosol"/>
    <property type="evidence" value="ECO:0007669"/>
    <property type="project" value="TreeGrafter"/>
</dbReference>
<feature type="domain" description="Arrestin C-terminal-like" evidence="2">
    <location>
        <begin position="364"/>
        <end position="532"/>
    </location>
</feature>
<dbReference type="OrthoDB" id="2238745at2759"/>
<feature type="compositionally biased region" description="Polar residues" evidence="1">
    <location>
        <begin position="198"/>
        <end position="216"/>
    </location>
</feature>
<feature type="compositionally biased region" description="Basic and acidic residues" evidence="1">
    <location>
        <begin position="609"/>
        <end position="620"/>
    </location>
</feature>
<evidence type="ECO:0000259" key="2">
    <source>
        <dbReference type="SMART" id="SM01017"/>
    </source>
</evidence>
<feature type="compositionally biased region" description="Polar residues" evidence="1">
    <location>
        <begin position="818"/>
        <end position="842"/>
    </location>
</feature>
<dbReference type="GO" id="GO:0031625">
    <property type="term" value="F:ubiquitin protein ligase binding"/>
    <property type="evidence" value="ECO:0007669"/>
    <property type="project" value="TreeGrafter"/>
</dbReference>
<feature type="compositionally biased region" description="Polar residues" evidence="1">
    <location>
        <begin position="777"/>
        <end position="790"/>
    </location>
</feature>
<dbReference type="PANTHER" id="PTHR11188:SF174">
    <property type="entry name" value="ARRESTIN-RELATED TRAFFICKING ADAPTER 10-RELATED"/>
    <property type="match status" value="1"/>
</dbReference>
<dbReference type="InterPro" id="IPR014752">
    <property type="entry name" value="Arrestin-like_C"/>
</dbReference>
<feature type="compositionally biased region" description="Polar residues" evidence="1">
    <location>
        <begin position="596"/>
        <end position="607"/>
    </location>
</feature>
<dbReference type="InterPro" id="IPR014756">
    <property type="entry name" value="Ig_E-set"/>
</dbReference>
<keyword evidence="4" id="KW-1185">Reference proteome</keyword>
<sequence>MEELTAVRSPIFPLEKDVDVSSDAEPLSQTSSIQVFIKLAEPVVFLQGFNQVQQSETPPSMLRGSLIVRVLKPSKLKNITLSFKGYSRTEWPEGIPPKRQEFVEICDIVNHVWPFYQNDGSTSMGGLTRPDDNSFLLRESGASIYKSLEAVRNRSKSISAHGPGVGSSFDIEHDVVDHHIGGRKRSTSNTGPVGLGVTSGSKDVSTTSTSNRTLSPMSILRRAASSSPNKHERPSNLISDLLSSTFSNSNEQGSRRGSTSSMGGGNGSSHLGGNGDSGSTSGSGDHFVFQPGDYIYTFEQAIPSSYPETIKADFGFVEYQLFATIERVGAFKSNVTARLPIPVIRTQSDSSVEETEPIAISRDWEDQLHYDIVIASKDIILDAFLPIAFHFAPLDKVTLHRIRIYLTENMEYYCRSKKVHRMEPTRKFLLAEHNGPNMMNPGDRGPLKAKNMGNLLLEESSGDLVSKDYEYQVFVPSVISDRHTIHPDTSFDKIKSSHWIKLSLRLSRMIDGKRKHYEISIDSPIHVLHKLCSHANTLLPSYDSHVFTNEQALNACPKFGNTEDVNIHHNSNIFFPKEVLLSPILSPEVHSTDLNLANNIRNASQKPVRNRDRRNSRATEDLDPTFASPKLRSNIYQPETIPRELASPQAVPFSPISSPLLRSISPWIAPPSFDFSNDIFSSSSELPPDPPTYADVLRFDDLEKERENLRTSKAPEVPKITLSQLNDEKPTLDEQLEGDYSVDPLSKPGSLGVARGNLEASLKNNDNEAEEDGDIASNFNFQGTSKTSPNLPVAVLKSPKMHPVNPGPEIKPPPRASLATSSLPTKNSKTHPQSSLPASTLPSMVKNESLGPTEPGGVFDEGPEDSFPMFNRNDTEGSISSSIGRSSSVDSVAALANKTNMIPLLQRFDSRRNASVDDFAIQSRDSIANYADVPVDTSVDITALYDRNSSPWHPLQMSMGSELSPVVSPSYSSNVADRNHVIEDFKEALHCSPYDQDSGVRNVNNGRNLENYFVSISGTQTPRGPNIRMPPPTFQRSSPEKQLVNEIGTEASTPHDEGSFFCQ</sequence>
<gene>
    <name evidence="3" type="ORF">ZYGM_003378</name>
</gene>
<dbReference type="Pfam" id="PF02752">
    <property type="entry name" value="Arrestin_C"/>
    <property type="match status" value="1"/>
</dbReference>
<feature type="region of interest" description="Disordered" evidence="1">
    <location>
        <begin position="596"/>
        <end position="629"/>
    </location>
</feature>
<dbReference type="Gene3D" id="2.60.40.640">
    <property type="match status" value="2"/>
</dbReference>
<dbReference type="InterPro" id="IPR011022">
    <property type="entry name" value="Arrestin_C-like"/>
</dbReference>
<dbReference type="EMBL" id="BIMX01000005">
    <property type="protein sequence ID" value="GCE98469.1"/>
    <property type="molecule type" value="Genomic_DNA"/>
</dbReference>
<dbReference type="PANTHER" id="PTHR11188">
    <property type="entry name" value="ARRESTIN DOMAIN CONTAINING PROTEIN"/>
    <property type="match status" value="1"/>
</dbReference>
<feature type="region of interest" description="Disordered" evidence="1">
    <location>
        <begin position="1016"/>
        <end position="1039"/>
    </location>
</feature>
<evidence type="ECO:0000256" key="1">
    <source>
        <dbReference type="SAM" id="MobiDB-lite"/>
    </source>
</evidence>
<feature type="region of interest" description="Disordered" evidence="1">
    <location>
        <begin position="765"/>
        <end position="862"/>
    </location>
</feature>
<feature type="region of interest" description="Disordered" evidence="1">
    <location>
        <begin position="180"/>
        <end position="284"/>
    </location>
</feature>
<organism evidence="3 4">
    <name type="scientific">Zygosaccharomyces mellis</name>
    <dbReference type="NCBI Taxonomy" id="42258"/>
    <lineage>
        <taxon>Eukaryota</taxon>
        <taxon>Fungi</taxon>
        <taxon>Dikarya</taxon>
        <taxon>Ascomycota</taxon>
        <taxon>Saccharomycotina</taxon>
        <taxon>Saccharomycetes</taxon>
        <taxon>Saccharomycetales</taxon>
        <taxon>Saccharomycetaceae</taxon>
        <taxon>Zygosaccharomyces</taxon>
    </lineage>
</organism>
<protein>
    <recommendedName>
        <fullName evidence="2">Arrestin C-terminal-like domain-containing protein</fullName>
    </recommendedName>
</protein>
<reference evidence="3 4" key="1">
    <citation type="submission" date="2019-01" db="EMBL/GenBank/DDBJ databases">
        <title>Draft Genome Sequencing of Zygosaccharomyces mellis Ca-7.</title>
        <authorList>
            <person name="Shiwa Y."/>
            <person name="Kanesaki Y."/>
            <person name="Ishige T."/>
            <person name="Mura K."/>
            <person name="Hori T."/>
            <person name="Tamura T."/>
        </authorList>
    </citation>
    <scope>NUCLEOTIDE SEQUENCE [LARGE SCALE GENOMIC DNA]</scope>
    <source>
        <strain evidence="3 4">Ca-7</strain>
    </source>
</reference>
<dbReference type="InterPro" id="IPR050357">
    <property type="entry name" value="Arrestin_domain-protein"/>
</dbReference>
<proteinExistence type="predicted"/>
<dbReference type="SUPFAM" id="SSF81296">
    <property type="entry name" value="E set domains"/>
    <property type="match status" value="1"/>
</dbReference>
<dbReference type="Proteomes" id="UP000301737">
    <property type="component" value="Unassembled WGS sequence"/>
</dbReference>
<feature type="compositionally biased region" description="Gly residues" evidence="1">
    <location>
        <begin position="262"/>
        <end position="276"/>
    </location>
</feature>
<feature type="compositionally biased region" description="Pro residues" evidence="1">
    <location>
        <begin position="805"/>
        <end position="815"/>
    </location>
</feature>
<evidence type="ECO:0000313" key="3">
    <source>
        <dbReference type="EMBL" id="GCE98469.1"/>
    </source>
</evidence>
<accession>A0A4C2E6X9</accession>
<name>A0A4C2E6X9_9SACH</name>
<dbReference type="GO" id="GO:0070086">
    <property type="term" value="P:ubiquitin-dependent endocytosis"/>
    <property type="evidence" value="ECO:0007669"/>
    <property type="project" value="TreeGrafter"/>
</dbReference>